<evidence type="ECO:0000256" key="5">
    <source>
        <dbReference type="ARBA" id="ARBA00022692"/>
    </source>
</evidence>
<keyword evidence="5 10" id="KW-0812">Transmembrane</keyword>
<dbReference type="Pfam" id="PF07715">
    <property type="entry name" value="Plug"/>
    <property type="match status" value="1"/>
</dbReference>
<keyword evidence="6" id="KW-0408">Iron</keyword>
<evidence type="ECO:0000256" key="10">
    <source>
        <dbReference type="PROSITE-ProRule" id="PRU01360"/>
    </source>
</evidence>
<dbReference type="InterPro" id="IPR012910">
    <property type="entry name" value="Plug_dom"/>
</dbReference>
<comment type="subcellular location">
    <subcellularLocation>
        <location evidence="1 10">Cell outer membrane</location>
        <topology evidence="1 10">Multi-pass membrane protein</topology>
    </subcellularLocation>
</comment>
<keyword evidence="4" id="KW-0410">Iron transport</keyword>
<dbReference type="Pfam" id="PF07660">
    <property type="entry name" value="STN"/>
    <property type="match status" value="1"/>
</dbReference>
<organism evidence="13 14">
    <name type="scientific">Solimonas marina</name>
    <dbReference type="NCBI Taxonomy" id="2714601"/>
    <lineage>
        <taxon>Bacteria</taxon>
        <taxon>Pseudomonadati</taxon>
        <taxon>Pseudomonadota</taxon>
        <taxon>Gammaproteobacteria</taxon>
        <taxon>Nevskiales</taxon>
        <taxon>Nevskiaceae</taxon>
        <taxon>Solimonas</taxon>
    </lineage>
</organism>
<reference evidence="13" key="1">
    <citation type="submission" date="2020-03" db="EMBL/GenBank/DDBJ databases">
        <title>Solimonas marina sp. nov., isolated from deep seawater of the Pacific Ocean.</title>
        <authorList>
            <person name="Liu X."/>
            <person name="Lai Q."/>
            <person name="Sun F."/>
            <person name="Gai Y."/>
            <person name="Li G."/>
            <person name="Shao Z."/>
        </authorList>
    </citation>
    <scope>NUCLEOTIDE SEQUENCE</scope>
    <source>
        <strain evidence="13">C16B3</strain>
    </source>
</reference>
<keyword evidence="7 11" id="KW-0798">TonB box</keyword>
<dbReference type="EMBL" id="JAAVXB010000001">
    <property type="protein sequence ID" value="NKF20797.1"/>
    <property type="molecule type" value="Genomic_DNA"/>
</dbReference>
<dbReference type="PANTHER" id="PTHR47234">
    <property type="match status" value="1"/>
</dbReference>
<keyword evidence="8 10" id="KW-0472">Membrane</keyword>
<dbReference type="Gene3D" id="2.40.170.20">
    <property type="entry name" value="TonB-dependent receptor, beta-barrel domain"/>
    <property type="match status" value="1"/>
</dbReference>
<dbReference type="GO" id="GO:0006826">
    <property type="term" value="P:iron ion transport"/>
    <property type="evidence" value="ECO:0007669"/>
    <property type="project" value="UniProtKB-KW"/>
</dbReference>
<evidence type="ECO:0000256" key="3">
    <source>
        <dbReference type="ARBA" id="ARBA00022452"/>
    </source>
</evidence>
<evidence type="ECO:0000256" key="9">
    <source>
        <dbReference type="ARBA" id="ARBA00023237"/>
    </source>
</evidence>
<dbReference type="SUPFAM" id="SSF56935">
    <property type="entry name" value="Porins"/>
    <property type="match status" value="1"/>
</dbReference>
<gene>
    <name evidence="13" type="ORF">G7Y82_00615</name>
</gene>
<keyword evidence="3 10" id="KW-1134">Transmembrane beta strand</keyword>
<evidence type="ECO:0000256" key="2">
    <source>
        <dbReference type="ARBA" id="ARBA00022448"/>
    </source>
</evidence>
<evidence type="ECO:0000256" key="11">
    <source>
        <dbReference type="RuleBase" id="RU003357"/>
    </source>
</evidence>
<keyword evidence="14" id="KW-1185">Reference proteome</keyword>
<dbReference type="InterPro" id="IPR000531">
    <property type="entry name" value="Beta-barrel_TonB"/>
</dbReference>
<evidence type="ECO:0000313" key="14">
    <source>
        <dbReference type="Proteomes" id="UP000653472"/>
    </source>
</evidence>
<keyword evidence="9 10" id="KW-0998">Cell outer membrane</keyword>
<comment type="similarity">
    <text evidence="10 11">Belongs to the TonB-dependent receptor family.</text>
</comment>
<dbReference type="PANTHER" id="PTHR47234:SF2">
    <property type="entry name" value="TONB-DEPENDENT RECEPTOR"/>
    <property type="match status" value="1"/>
</dbReference>
<evidence type="ECO:0000256" key="7">
    <source>
        <dbReference type="ARBA" id="ARBA00023077"/>
    </source>
</evidence>
<evidence type="ECO:0000313" key="13">
    <source>
        <dbReference type="EMBL" id="NKF20797.1"/>
    </source>
</evidence>
<dbReference type="Pfam" id="PF00593">
    <property type="entry name" value="TonB_dep_Rec_b-barrel"/>
    <property type="match status" value="1"/>
</dbReference>
<name>A0A970B332_9GAMM</name>
<evidence type="ECO:0000259" key="12">
    <source>
        <dbReference type="SMART" id="SM00965"/>
    </source>
</evidence>
<keyword evidence="2 10" id="KW-0813">Transport</keyword>
<evidence type="ECO:0000256" key="8">
    <source>
        <dbReference type="ARBA" id="ARBA00023136"/>
    </source>
</evidence>
<dbReference type="Proteomes" id="UP000653472">
    <property type="component" value="Unassembled WGS sequence"/>
</dbReference>
<evidence type="ECO:0000256" key="6">
    <source>
        <dbReference type="ARBA" id="ARBA00023004"/>
    </source>
</evidence>
<dbReference type="InterPro" id="IPR039426">
    <property type="entry name" value="TonB-dep_rcpt-like"/>
</dbReference>
<dbReference type="AlphaFoldDB" id="A0A970B332"/>
<proteinExistence type="inferred from homology"/>
<protein>
    <submittedName>
        <fullName evidence="13">TonB-dependent receptor</fullName>
    </submittedName>
</protein>
<evidence type="ECO:0000256" key="4">
    <source>
        <dbReference type="ARBA" id="ARBA00022496"/>
    </source>
</evidence>
<dbReference type="SMART" id="SM00965">
    <property type="entry name" value="STN"/>
    <property type="match status" value="1"/>
</dbReference>
<dbReference type="InterPro" id="IPR011662">
    <property type="entry name" value="Secretin/TonB_short_N"/>
</dbReference>
<dbReference type="Gene3D" id="3.55.50.30">
    <property type="match status" value="1"/>
</dbReference>
<evidence type="ECO:0000256" key="1">
    <source>
        <dbReference type="ARBA" id="ARBA00004571"/>
    </source>
</evidence>
<feature type="domain" description="Secretin/TonB short N-terminal" evidence="12">
    <location>
        <begin position="29"/>
        <end position="80"/>
    </location>
</feature>
<accession>A0A970B332</accession>
<keyword evidence="4" id="KW-0406">Ion transport</keyword>
<dbReference type="PROSITE" id="PS52016">
    <property type="entry name" value="TONB_DEPENDENT_REC_3"/>
    <property type="match status" value="1"/>
</dbReference>
<comment type="caution">
    <text evidence="13">The sequence shown here is derived from an EMBL/GenBank/DDBJ whole genome shotgun (WGS) entry which is preliminary data.</text>
</comment>
<dbReference type="GO" id="GO:0009279">
    <property type="term" value="C:cell outer membrane"/>
    <property type="evidence" value="ECO:0007669"/>
    <property type="project" value="UniProtKB-SubCell"/>
</dbReference>
<sequence>MALAQQRAFNVPEAEAVTSIPELARQGDIQIIAPADQLKGIRTPAIKGEMDVREALKQLIRNTGLKIVSDSDGVIVLQMPQEQSYLGGPIEEVVVTGSRLKRSTFDSPTPVMEADRETIQEEGYVDLGDALSDIPGVDQSINLSTSQEDTQNNGLSVISLRGLGSNRTLTLIDGHRTVSNSGNRNAVSLSSLPKYFVDRVEITTGGASAVYGADAVAGVVNIITEDKLDGFEARVTGGGTKDGGGDNDNFSFGAGQHFFDNRLYVMAGLDYSRQMILRARDRNWAMRSLEYDPDTNTVTTPDTSSYMAGGYFNSGAYYYDESGLQTNYTSADGYEDRKDGTLITPADNLSAAVKLRYDLTEDTQLWSQLLFSQVKTNSVREPYFMSYSSEYGVDDEYEVGRISLDNPYVPSEIASSSSSSGVTWRRRMVEVGNLEIYNRRNTLRGWLGLKGTVFNDWDWDLTYGYGAYSGFQVRRNGINEQRMAYALDSENTGDGTIECADADAREDGCVPINIFGVGSISDAAADYVRANVWYRPHNRQDDIQGTMSGTLFDLPAGPVESAFGFELHRDLTRTRVDPLTTAGLTNFAYIPEYSGDIEAKEVFAEASFPLLKDLPFAHELTFDVAGRFGHYNLRNVNNVFSGRLGLQWAPIQDIRFRSEYSTAQRAPNTTELYSPPRDDYDTIVDPCSGVTQTSTGRYDDNCRMDPGIAAALEDSTTFTQASSEVNAPNSGNADLHEETAHTLTAGVVVTPRFAKDLQLSVDYYDIRIAGAIDTLSNTDLLAECYGDPNGIDNAFCAEVTRDSEGQITKIVNEDQNLDEERASGIDAALAYGFRLTSLSIPGKFKISFSYSHRIDLNETYQGAVTQETDNYNGEVGSSKNRARTKLRWSKGPVSLSWAAVYYGAAVDSNTLGAYYRSAGITNPLYYHFSSYWRHDVMGSYSFGRDRTFRVFGVVNNVFNQYGPFIPYGTDSGNKYNYNATYGVRGLSYQLGLEAKF</sequence>
<dbReference type="InterPro" id="IPR036942">
    <property type="entry name" value="Beta-barrel_TonB_sf"/>
</dbReference>
<keyword evidence="13" id="KW-0675">Receptor</keyword>
<dbReference type="InterPro" id="IPR037066">
    <property type="entry name" value="Plug_dom_sf"/>
</dbReference>
<dbReference type="Gene3D" id="2.170.130.10">
    <property type="entry name" value="TonB-dependent receptor, plug domain"/>
    <property type="match status" value="1"/>
</dbReference>